<evidence type="ECO:0000256" key="1">
    <source>
        <dbReference type="SAM" id="Coils"/>
    </source>
</evidence>
<evidence type="ECO:0000313" key="3">
    <source>
        <dbReference type="Proteomes" id="UP000001693"/>
    </source>
</evidence>
<dbReference type="Gene3D" id="1.25.40.10">
    <property type="entry name" value="Tetratricopeptide repeat domain"/>
    <property type="match status" value="1"/>
</dbReference>
<dbReference type="KEGG" id="lch:Lcho_1963"/>
<dbReference type="HOGENOM" id="CLU_337023_0_0_4"/>
<dbReference type="eggNOG" id="COG4995">
    <property type="taxonomic scope" value="Bacteria"/>
</dbReference>
<dbReference type="RefSeq" id="WP_012346990.1">
    <property type="nucleotide sequence ID" value="NC_010524.1"/>
</dbReference>
<dbReference type="InterPro" id="IPR011990">
    <property type="entry name" value="TPR-like_helical_dom_sf"/>
</dbReference>
<dbReference type="SUPFAM" id="SSF48452">
    <property type="entry name" value="TPR-like"/>
    <property type="match status" value="1"/>
</dbReference>
<accession>B1Y1D1</accession>
<organism evidence="2 3">
    <name type="scientific">Leptothrix cholodnii (strain ATCC 51168 / LMG 8142 / SP-6)</name>
    <name type="common">Leptothrix discophora (strain SP-6)</name>
    <dbReference type="NCBI Taxonomy" id="395495"/>
    <lineage>
        <taxon>Bacteria</taxon>
        <taxon>Pseudomonadati</taxon>
        <taxon>Pseudomonadota</taxon>
        <taxon>Betaproteobacteria</taxon>
        <taxon>Burkholderiales</taxon>
        <taxon>Sphaerotilaceae</taxon>
        <taxon>Leptothrix</taxon>
    </lineage>
</organism>
<protein>
    <recommendedName>
        <fullName evidence="4">CHAT domain-containing protein</fullName>
    </recommendedName>
</protein>
<dbReference type="STRING" id="395495.Lcho_1963"/>
<sequence length="845" mass="93294">MIDFKPATFELQYRALLSEANPEIDFVLDDIDDALQDATPNSFDARACAYLAADILSASDHHFSLAYALNTAIGASCMSGETERARRYLAQLVDLTIEKGTELAALSAAENVRRLLPGNAKADHAPNILYEVIRLYIHLEKNDDAIRTLITAAYLFADFGAFQPAYGALMQAEDIARDNRLLQEYTDVVSTMYSICLLEEDHTYAENMWPTLKQKYVELGKPVPTHLAVNRATLLFRTKQYQAAREAYEEALEGLEAGNERDEGRASILINLSACLRELGERELSDAKLAEARMLVRTFEEVDPELPLEMELIASKSAVAKGDFFEAGACLVRAAKQLDAGVALVEKLHYRRGFRERYVPRMERLLASLPTTGSAAHVLPVISATRANRVSDWLHFLDWVEVLATKMPPDEQQALDELVEDLAHFGSPHLLGHREKYDDPLAAMGMRDPWRNIAEYADKVTASYGVGRPFDGATAEGISETISKRLEEGYAVLVNMVVSGHKMLLLVGNRYVQCDLPQSETREFFEALLKHRSEPNQAKTLGQAVIAYQAALLSSMTPVLSELEADSCKGVIFIPDGSNLTPINLVMVGAPKIRARMAAGAFEVRTCIAPYPAKLPHGAPTSCLGVIESDSGLKYDRADVEGFFKGVESEGRLLVDPSWESFAEAMESADALVLSHHGSSVGLFTDPFVADMAGPHRRSAMSLSQLQGTAYRWPHRLAVLGTCHSGGLVNRNHQGPFRSHDLMGFPTVFLLNGRAEVIAASWAIFDRFNLLFTNLLAPALRTAHPSLAASTALALLFDLPCDEFADLLRRAFSADVQRTSVLHAQMDNLRRQPFCYGAYQTYTLL</sequence>
<dbReference type="eggNOG" id="COG0457">
    <property type="taxonomic scope" value="Bacteria"/>
</dbReference>
<keyword evidence="1" id="KW-0175">Coiled coil</keyword>
<evidence type="ECO:0008006" key="4">
    <source>
        <dbReference type="Google" id="ProtNLM"/>
    </source>
</evidence>
<keyword evidence="3" id="KW-1185">Reference proteome</keyword>
<dbReference type="Proteomes" id="UP000001693">
    <property type="component" value="Chromosome"/>
</dbReference>
<proteinExistence type="predicted"/>
<evidence type="ECO:0000313" key="2">
    <source>
        <dbReference type="EMBL" id="ACB34230.1"/>
    </source>
</evidence>
<dbReference type="EMBL" id="CP001013">
    <property type="protein sequence ID" value="ACB34230.1"/>
    <property type="molecule type" value="Genomic_DNA"/>
</dbReference>
<feature type="coiled-coil region" evidence="1">
    <location>
        <begin position="238"/>
        <end position="265"/>
    </location>
</feature>
<reference evidence="2 3" key="1">
    <citation type="submission" date="2008-03" db="EMBL/GenBank/DDBJ databases">
        <title>Complete sequence of Leptothrix cholodnii SP-6.</title>
        <authorList>
            <consortium name="US DOE Joint Genome Institute"/>
            <person name="Copeland A."/>
            <person name="Lucas S."/>
            <person name="Lapidus A."/>
            <person name="Glavina del Rio T."/>
            <person name="Dalin E."/>
            <person name="Tice H."/>
            <person name="Bruce D."/>
            <person name="Goodwin L."/>
            <person name="Pitluck S."/>
            <person name="Chertkov O."/>
            <person name="Brettin T."/>
            <person name="Detter J.C."/>
            <person name="Han C."/>
            <person name="Kuske C.R."/>
            <person name="Schmutz J."/>
            <person name="Larimer F."/>
            <person name="Land M."/>
            <person name="Hauser L."/>
            <person name="Kyrpides N."/>
            <person name="Lykidis A."/>
            <person name="Emerson D."/>
            <person name="Richardson P."/>
        </authorList>
    </citation>
    <scope>NUCLEOTIDE SEQUENCE [LARGE SCALE GENOMIC DNA]</scope>
    <source>
        <strain evidence="3">ATCC 51168 / LMG 8142 / SP-6</strain>
    </source>
</reference>
<name>B1Y1D1_LEPCP</name>
<dbReference type="AlphaFoldDB" id="B1Y1D1"/>
<gene>
    <name evidence="2" type="ordered locus">Lcho_1963</name>
</gene>